<dbReference type="OrthoDB" id="5771152at2"/>
<reference evidence="2 3" key="1">
    <citation type="journal article" date="2009" name="PLoS ONE">
        <title>The complete genome of Teredinibacter turnerae T7901: an intracellular endosymbiont of marine wood-boring bivalves (shipworms).</title>
        <authorList>
            <person name="Yang J.C."/>
            <person name="Madupu R."/>
            <person name="Durkin A.S."/>
            <person name="Ekborg N.A."/>
            <person name="Pedamallu C.S."/>
            <person name="Hostetler J.B."/>
            <person name="Radune D."/>
            <person name="Toms B.S."/>
            <person name="Henrissat B."/>
            <person name="Coutinho P.M."/>
            <person name="Schwarz S."/>
            <person name="Field L."/>
            <person name="Trindade-Silva A.E."/>
            <person name="Soares C.A.G."/>
            <person name="Elshahawi S."/>
            <person name="Hanora A."/>
            <person name="Schmidt E.W."/>
            <person name="Haygood M.G."/>
            <person name="Posfai J."/>
            <person name="Benner J."/>
            <person name="Madinger C."/>
            <person name="Nove J."/>
            <person name="Anton B."/>
            <person name="Chaudhary K."/>
            <person name="Foster J."/>
            <person name="Holman A."/>
            <person name="Kumar S."/>
            <person name="Lessard P.A."/>
            <person name="Luyten Y.A."/>
            <person name="Slatko B."/>
            <person name="Wood N."/>
            <person name="Wu B."/>
            <person name="Teplitski M."/>
            <person name="Mougous J.D."/>
            <person name="Ward N."/>
            <person name="Eisen J.A."/>
            <person name="Badger J.H."/>
            <person name="Distel D.L."/>
        </authorList>
    </citation>
    <scope>NUCLEOTIDE SEQUENCE [LARGE SCALE GENOMIC DNA]</scope>
    <source>
        <strain evidence="3">ATCC 39867 / T7901</strain>
    </source>
</reference>
<evidence type="ECO:0000256" key="1">
    <source>
        <dbReference type="SAM" id="SignalP"/>
    </source>
</evidence>
<feature type="signal peptide" evidence="1">
    <location>
        <begin position="1"/>
        <end position="23"/>
    </location>
</feature>
<accession>C5BLV5</accession>
<dbReference type="KEGG" id="ttu:TERTU_2629"/>
<name>C5BLV5_TERTT</name>
<dbReference type="EMBL" id="CP001614">
    <property type="protein sequence ID" value="ACR11221.1"/>
    <property type="molecule type" value="Genomic_DNA"/>
</dbReference>
<dbReference type="RefSeq" id="WP_015817333.1">
    <property type="nucleotide sequence ID" value="NC_012997.1"/>
</dbReference>
<keyword evidence="3" id="KW-1185">Reference proteome</keyword>
<proteinExistence type="predicted"/>
<gene>
    <name evidence="2" type="ordered locus">TERTU_2629</name>
</gene>
<keyword evidence="1" id="KW-0732">Signal</keyword>
<dbReference type="HOGENOM" id="CLU_2144657_0_0_6"/>
<dbReference type="AlphaFoldDB" id="C5BLV5"/>
<feature type="chain" id="PRO_5002948878" evidence="1">
    <location>
        <begin position="24"/>
        <end position="112"/>
    </location>
</feature>
<sequence>MPTIQKSIAFALLINLFTPIAWSQTSSTPDTSEDDATQPTMYKCELQGLTRKVEIAYEAAPSKVPCAVNYYKNADAPNEASVLWSAQNMEGYCEEKAAEFVEKLQSWGWSCS</sequence>
<dbReference type="eggNOG" id="ENOG5032YIE">
    <property type="taxonomic scope" value="Bacteria"/>
</dbReference>
<dbReference type="Proteomes" id="UP000009080">
    <property type="component" value="Chromosome"/>
</dbReference>
<evidence type="ECO:0000313" key="3">
    <source>
        <dbReference type="Proteomes" id="UP000009080"/>
    </source>
</evidence>
<protein>
    <submittedName>
        <fullName evidence="2">Uncharacterized protein</fullName>
    </submittedName>
</protein>
<evidence type="ECO:0000313" key="2">
    <source>
        <dbReference type="EMBL" id="ACR11221.1"/>
    </source>
</evidence>
<organism evidence="2 3">
    <name type="scientific">Teredinibacter turnerae (strain ATCC 39867 / T7901)</name>
    <dbReference type="NCBI Taxonomy" id="377629"/>
    <lineage>
        <taxon>Bacteria</taxon>
        <taxon>Pseudomonadati</taxon>
        <taxon>Pseudomonadota</taxon>
        <taxon>Gammaproteobacteria</taxon>
        <taxon>Cellvibrionales</taxon>
        <taxon>Cellvibrionaceae</taxon>
        <taxon>Teredinibacter</taxon>
    </lineage>
</organism>